<name>A0ABU5ZNS7_9FLAO</name>
<dbReference type="RefSeq" id="WP_324177878.1">
    <property type="nucleotide sequence ID" value="NZ_BAABAW010000001.1"/>
</dbReference>
<evidence type="ECO:0000313" key="2">
    <source>
        <dbReference type="EMBL" id="MEB3343821.1"/>
    </source>
</evidence>
<comment type="caution">
    <text evidence="2">The sequence shown here is derived from an EMBL/GenBank/DDBJ whole genome shotgun (WGS) entry which is preliminary data.</text>
</comment>
<dbReference type="Proteomes" id="UP001327027">
    <property type="component" value="Unassembled WGS sequence"/>
</dbReference>
<gene>
    <name evidence="2" type="ORF">U6A24_00030</name>
</gene>
<evidence type="ECO:0000313" key="3">
    <source>
        <dbReference type="Proteomes" id="UP001327027"/>
    </source>
</evidence>
<feature type="domain" description="Ig-like" evidence="1">
    <location>
        <begin position="278"/>
        <end position="358"/>
    </location>
</feature>
<dbReference type="Pfam" id="PF19081">
    <property type="entry name" value="Ig_7"/>
    <property type="match status" value="1"/>
</dbReference>
<evidence type="ECO:0000259" key="1">
    <source>
        <dbReference type="Pfam" id="PF19081"/>
    </source>
</evidence>
<sequence>MLFSNNKPARKVFTVILLYLVPFLSFSQSINDYRSVGNGNWTNVSIWETYNGTAWVVAANYPGQVAGTNNVFIEGGFSVTISSNIPNNFNSLTIGPGELLVSSNSSLDTPLITLISGGSAEWTSNNTTLSLPANASVIIAGGNLVEANPCNATKRLSIGGVIYATCNGGGPGVDYDFGDINTGGGTLTVSPTSNSPLCIGETLNLLANPAGAGSNETMTTFSWSGTGPGGYTFNSSVQDPIINTTLLNAGTYAFMVTITDPNSNTNTNTVDIIITASPNAPVSNGNQRICIGGTIPALTVTVGAGETVDWYDTASGGNLILSDNTSYTPVVAGSYFAEARNTSAGCTSTTRTEVVLNISSCKVVTNRRISFRVRRN</sequence>
<proteinExistence type="predicted"/>
<dbReference type="Gene3D" id="2.60.40.10">
    <property type="entry name" value="Immunoglobulins"/>
    <property type="match status" value="1"/>
</dbReference>
<dbReference type="EMBL" id="JAYKLX010000001">
    <property type="protein sequence ID" value="MEB3343821.1"/>
    <property type="molecule type" value="Genomic_DNA"/>
</dbReference>
<dbReference type="InterPro" id="IPR013783">
    <property type="entry name" value="Ig-like_fold"/>
</dbReference>
<protein>
    <recommendedName>
        <fullName evidence="1">Ig-like domain-containing protein</fullName>
    </recommendedName>
</protein>
<keyword evidence="3" id="KW-1185">Reference proteome</keyword>
<reference evidence="2 3" key="1">
    <citation type="journal article" date="2013" name="Int. J. Syst. Evol. Microbiol.">
        <title>Aquimarina gracilis sp. nov., isolated from the gut microflora of a mussel, Mytilus coruscus, and emended description of Aquimarina spongiae.</title>
        <authorList>
            <person name="Park S.C."/>
            <person name="Choe H.N."/>
            <person name="Baik K.S."/>
            <person name="Seong C.N."/>
        </authorList>
    </citation>
    <scope>NUCLEOTIDE SEQUENCE [LARGE SCALE GENOMIC DNA]</scope>
    <source>
        <strain evidence="2 3">PSC32</strain>
    </source>
</reference>
<accession>A0ABU5ZNS7</accession>
<dbReference type="InterPro" id="IPR044023">
    <property type="entry name" value="Ig_7"/>
</dbReference>
<organism evidence="2 3">
    <name type="scientific">Aquimarina gracilis</name>
    <dbReference type="NCBI Taxonomy" id="874422"/>
    <lineage>
        <taxon>Bacteria</taxon>
        <taxon>Pseudomonadati</taxon>
        <taxon>Bacteroidota</taxon>
        <taxon>Flavobacteriia</taxon>
        <taxon>Flavobacteriales</taxon>
        <taxon>Flavobacteriaceae</taxon>
        <taxon>Aquimarina</taxon>
    </lineage>
</organism>